<reference evidence="4" key="1">
    <citation type="submission" date="2020-05" db="EMBL/GenBank/DDBJ databases">
        <title>Frigoriglobus tundricola gen. nov., sp. nov., a psychrotolerant cellulolytic planctomycete of the family Gemmataceae with two divergent copies of 16S rRNA gene.</title>
        <authorList>
            <person name="Kulichevskaya I.S."/>
            <person name="Ivanova A.A."/>
            <person name="Naumoff D.G."/>
            <person name="Beletsky A.V."/>
            <person name="Rijpstra W.I.C."/>
            <person name="Sinninghe Damste J.S."/>
            <person name="Mardanov A.V."/>
            <person name="Ravin N.V."/>
            <person name="Dedysh S.N."/>
        </authorList>
    </citation>
    <scope>NUCLEOTIDE SEQUENCE [LARGE SCALE GENOMIC DNA]</scope>
    <source>
        <strain evidence="4">PL17</strain>
    </source>
</reference>
<keyword evidence="4" id="KW-1185">Reference proteome</keyword>
<proteinExistence type="predicted"/>
<feature type="region of interest" description="Disordered" evidence="1">
    <location>
        <begin position="136"/>
        <end position="163"/>
    </location>
</feature>
<evidence type="ECO:0000313" key="4">
    <source>
        <dbReference type="Proteomes" id="UP000503447"/>
    </source>
</evidence>
<dbReference type="InterPro" id="IPR013784">
    <property type="entry name" value="Carb-bd-like_fold"/>
</dbReference>
<dbReference type="Gene3D" id="2.60.40.1120">
    <property type="entry name" value="Carboxypeptidase-like, regulatory domain"/>
    <property type="match status" value="1"/>
</dbReference>
<sequence length="163" mass="17129">MLSVRLHWPLWRPVLALLAIALASTGCGDSDSGRVSGKVRLNDAPVPAGTVTFHGENNRSASALLDADGTYTATGVPLGAVKVTVTTPAQMGEKAKKALEKARNVSIQGRSDAVEIPARYGRPEQSGLQLTVTSGRQTFDIDLVPESPGADGTREGRKNGPRK</sequence>
<feature type="chain" id="PRO_5027039872" description="Carboxypeptidase regulatory-like domain-containing protein" evidence="2">
    <location>
        <begin position="29"/>
        <end position="163"/>
    </location>
</feature>
<evidence type="ECO:0000256" key="1">
    <source>
        <dbReference type="SAM" id="MobiDB-lite"/>
    </source>
</evidence>
<gene>
    <name evidence="3" type="ORF">FTUN_1068</name>
</gene>
<feature type="signal peptide" evidence="2">
    <location>
        <begin position="1"/>
        <end position="28"/>
    </location>
</feature>
<name>A0A6M5YJS9_9BACT</name>
<dbReference type="KEGG" id="ftj:FTUN_1068"/>
<dbReference type="GO" id="GO:0030246">
    <property type="term" value="F:carbohydrate binding"/>
    <property type="evidence" value="ECO:0007669"/>
    <property type="project" value="InterPro"/>
</dbReference>
<evidence type="ECO:0008006" key="5">
    <source>
        <dbReference type="Google" id="ProtNLM"/>
    </source>
</evidence>
<keyword evidence="2" id="KW-0732">Signal</keyword>
<dbReference type="AlphaFoldDB" id="A0A6M5YJS9"/>
<feature type="compositionally biased region" description="Basic and acidic residues" evidence="1">
    <location>
        <begin position="152"/>
        <end position="163"/>
    </location>
</feature>
<accession>A0A6M5YJS9</accession>
<organism evidence="3 4">
    <name type="scientific">Frigoriglobus tundricola</name>
    <dbReference type="NCBI Taxonomy" id="2774151"/>
    <lineage>
        <taxon>Bacteria</taxon>
        <taxon>Pseudomonadati</taxon>
        <taxon>Planctomycetota</taxon>
        <taxon>Planctomycetia</taxon>
        <taxon>Gemmatales</taxon>
        <taxon>Gemmataceae</taxon>
        <taxon>Frigoriglobus</taxon>
    </lineage>
</organism>
<protein>
    <recommendedName>
        <fullName evidence="5">Carboxypeptidase regulatory-like domain-containing protein</fullName>
    </recommendedName>
</protein>
<dbReference type="EMBL" id="CP053452">
    <property type="protein sequence ID" value="QJW93561.1"/>
    <property type="molecule type" value="Genomic_DNA"/>
</dbReference>
<dbReference type="Proteomes" id="UP000503447">
    <property type="component" value="Chromosome"/>
</dbReference>
<evidence type="ECO:0000313" key="3">
    <source>
        <dbReference type="EMBL" id="QJW93561.1"/>
    </source>
</evidence>
<dbReference type="PROSITE" id="PS51257">
    <property type="entry name" value="PROKAR_LIPOPROTEIN"/>
    <property type="match status" value="1"/>
</dbReference>
<evidence type="ECO:0000256" key="2">
    <source>
        <dbReference type="SAM" id="SignalP"/>
    </source>
</evidence>
<dbReference type="SUPFAM" id="SSF49452">
    <property type="entry name" value="Starch-binding domain-like"/>
    <property type="match status" value="1"/>
</dbReference>